<dbReference type="AlphaFoldDB" id="A0A1R2ASM9"/>
<name>A0A1R2ASM9_9CILI</name>
<accession>A0A1R2ASM9</accession>
<feature type="compositionally biased region" description="Polar residues" evidence="3">
    <location>
        <begin position="18"/>
        <end position="27"/>
    </location>
</feature>
<feature type="region of interest" description="Disordered" evidence="3">
    <location>
        <begin position="1"/>
        <end position="27"/>
    </location>
</feature>
<protein>
    <recommendedName>
        <fullName evidence="4">PPM-type phosphatase domain-containing protein</fullName>
    </recommendedName>
</protein>
<dbReference type="CDD" id="cd00143">
    <property type="entry name" value="PP2Cc"/>
    <property type="match status" value="1"/>
</dbReference>
<organism evidence="5 6">
    <name type="scientific">Stentor coeruleus</name>
    <dbReference type="NCBI Taxonomy" id="5963"/>
    <lineage>
        <taxon>Eukaryota</taxon>
        <taxon>Sar</taxon>
        <taxon>Alveolata</taxon>
        <taxon>Ciliophora</taxon>
        <taxon>Postciliodesmatophora</taxon>
        <taxon>Heterotrichea</taxon>
        <taxon>Heterotrichida</taxon>
        <taxon>Stentoridae</taxon>
        <taxon>Stentor</taxon>
    </lineage>
</organism>
<comment type="subcellular location">
    <subcellularLocation>
        <location evidence="1">Membrane</location>
    </subcellularLocation>
</comment>
<keyword evidence="2" id="KW-0472">Membrane</keyword>
<evidence type="ECO:0000313" key="6">
    <source>
        <dbReference type="Proteomes" id="UP000187209"/>
    </source>
</evidence>
<dbReference type="Proteomes" id="UP000187209">
    <property type="component" value="Unassembled WGS sequence"/>
</dbReference>
<evidence type="ECO:0000256" key="3">
    <source>
        <dbReference type="SAM" id="MobiDB-lite"/>
    </source>
</evidence>
<comment type="caution">
    <text evidence="5">The sequence shown here is derived from an EMBL/GenBank/DDBJ whole genome shotgun (WGS) entry which is preliminary data.</text>
</comment>
<dbReference type="Pfam" id="PF00481">
    <property type="entry name" value="PP2C"/>
    <property type="match status" value="1"/>
</dbReference>
<sequence>MDILRNKAKISARPITPSKPNTSRSKLVQSPYRVPSGKVIPKHRPTNSYCGVLQSDRSHGQLKESISKPVLKTNYDTRSKDIKSVLGHRKSASIAERPSSIPLTDPEFTHKRKYSVDRIKIEVISTFSYKTMTGYMPGNPAKVNQDSFITIQNLTDECTFFAVADGHGINGKEVSGFIKDRFPLMLSKDPNLLGNPRKAFSTCVNKINVDLAHQEFDVNFSGSTFVSILIRGKKLWCANVGDSRAFIARQLPDSHQSYKNIRSKSTGNHWMSIALSRDHKPNESDESSRILNHGGRVEAYQDEHGNPFGPARVWLKNQNIPGLAMSRSLGDRVAATVGVICEPEILEFDLTPEDKFIVLGSDGIFEFLSNEDALKIVVPYWRINDVNGANEILAKEAKYKWMKEEEVIDDITCIVIFLNVP</sequence>
<dbReference type="EMBL" id="MPUH01001482">
    <property type="protein sequence ID" value="OMJ67517.1"/>
    <property type="molecule type" value="Genomic_DNA"/>
</dbReference>
<evidence type="ECO:0000259" key="4">
    <source>
        <dbReference type="PROSITE" id="PS51746"/>
    </source>
</evidence>
<dbReference type="InterPro" id="IPR001932">
    <property type="entry name" value="PPM-type_phosphatase-like_dom"/>
</dbReference>
<dbReference type="GO" id="GO:0016020">
    <property type="term" value="C:membrane"/>
    <property type="evidence" value="ECO:0007669"/>
    <property type="project" value="UniProtKB-SubCell"/>
</dbReference>
<dbReference type="SUPFAM" id="SSF81606">
    <property type="entry name" value="PP2C-like"/>
    <property type="match status" value="1"/>
</dbReference>
<dbReference type="FunFam" id="3.60.40.10:FF:000051">
    <property type="entry name" value="Protein phosphatase 2C-like protein"/>
    <property type="match status" value="1"/>
</dbReference>
<evidence type="ECO:0000313" key="5">
    <source>
        <dbReference type="EMBL" id="OMJ67517.1"/>
    </source>
</evidence>
<evidence type="ECO:0000256" key="2">
    <source>
        <dbReference type="ARBA" id="ARBA00023136"/>
    </source>
</evidence>
<dbReference type="PANTHER" id="PTHR47992">
    <property type="entry name" value="PROTEIN PHOSPHATASE"/>
    <property type="match status" value="1"/>
</dbReference>
<dbReference type="InterPro" id="IPR015655">
    <property type="entry name" value="PP2C"/>
</dbReference>
<dbReference type="SMART" id="SM00332">
    <property type="entry name" value="PP2Cc"/>
    <property type="match status" value="1"/>
</dbReference>
<dbReference type="Gene3D" id="3.60.40.10">
    <property type="entry name" value="PPM-type phosphatase domain"/>
    <property type="match status" value="1"/>
</dbReference>
<dbReference type="PROSITE" id="PS51746">
    <property type="entry name" value="PPM_2"/>
    <property type="match status" value="1"/>
</dbReference>
<feature type="domain" description="PPM-type phosphatase" evidence="4">
    <location>
        <begin position="126"/>
        <end position="418"/>
    </location>
</feature>
<feature type="compositionally biased region" description="Basic residues" evidence="3">
    <location>
        <begin position="1"/>
        <end position="10"/>
    </location>
</feature>
<proteinExistence type="predicted"/>
<dbReference type="OrthoDB" id="10264738at2759"/>
<evidence type="ECO:0000256" key="1">
    <source>
        <dbReference type="ARBA" id="ARBA00004370"/>
    </source>
</evidence>
<keyword evidence="6" id="KW-1185">Reference proteome</keyword>
<dbReference type="InterPro" id="IPR036457">
    <property type="entry name" value="PPM-type-like_dom_sf"/>
</dbReference>
<gene>
    <name evidence="5" type="ORF">SteCoe_35295</name>
</gene>
<dbReference type="GO" id="GO:0004722">
    <property type="term" value="F:protein serine/threonine phosphatase activity"/>
    <property type="evidence" value="ECO:0007669"/>
    <property type="project" value="InterPro"/>
</dbReference>
<reference evidence="5 6" key="1">
    <citation type="submission" date="2016-11" db="EMBL/GenBank/DDBJ databases">
        <title>The macronuclear genome of Stentor coeruleus: a giant cell with tiny introns.</title>
        <authorList>
            <person name="Slabodnick M."/>
            <person name="Ruby J.G."/>
            <person name="Reiff S.B."/>
            <person name="Swart E.C."/>
            <person name="Gosai S."/>
            <person name="Prabakaran S."/>
            <person name="Witkowska E."/>
            <person name="Larue G.E."/>
            <person name="Fisher S."/>
            <person name="Freeman R.M."/>
            <person name="Gunawardena J."/>
            <person name="Chu W."/>
            <person name="Stover N.A."/>
            <person name="Gregory B.D."/>
            <person name="Nowacki M."/>
            <person name="Derisi J."/>
            <person name="Roy S.W."/>
            <person name="Marshall W.F."/>
            <person name="Sood P."/>
        </authorList>
    </citation>
    <scope>NUCLEOTIDE SEQUENCE [LARGE SCALE GENOMIC DNA]</scope>
    <source>
        <strain evidence="5">WM001</strain>
    </source>
</reference>